<dbReference type="Proteomes" id="UP001630127">
    <property type="component" value="Unassembled WGS sequence"/>
</dbReference>
<feature type="compositionally biased region" description="Basic and acidic residues" evidence="1">
    <location>
        <begin position="35"/>
        <end position="49"/>
    </location>
</feature>
<protein>
    <submittedName>
        <fullName evidence="2">Uncharacterized protein</fullName>
    </submittedName>
</protein>
<comment type="caution">
    <text evidence="2">The sequence shown here is derived from an EMBL/GenBank/DDBJ whole genome shotgun (WGS) entry which is preliminary data.</text>
</comment>
<sequence length="214" mass="24792">MWVLPRLPLELKSWHGHKDGRTSVTIYNEGSSQRLKRDDARENNQDRKANKADVRYLLQYLGGQKESSARNKRSTIPAVELAAASNIRSRSYPITYNDDQQYSQLPNRALDQDGVSIKQSQSETPWNDQTHDSKFHFLVAVRFLLLLEVQNRRGREETVERCIRDIEYLFKESSFNTKNTKKELPKGSVAVKADSQRHEEKRSRGEDDLAQSQN</sequence>
<feature type="region of interest" description="Disordered" evidence="1">
    <location>
        <begin position="30"/>
        <end position="49"/>
    </location>
</feature>
<gene>
    <name evidence="2" type="ORF">ACH5RR_022121</name>
</gene>
<evidence type="ECO:0000256" key="1">
    <source>
        <dbReference type="SAM" id="MobiDB-lite"/>
    </source>
</evidence>
<feature type="compositionally biased region" description="Basic and acidic residues" evidence="1">
    <location>
        <begin position="194"/>
        <end position="207"/>
    </location>
</feature>
<name>A0ABD2Z6X2_9GENT</name>
<organism evidence="2 3">
    <name type="scientific">Cinchona calisaya</name>
    <dbReference type="NCBI Taxonomy" id="153742"/>
    <lineage>
        <taxon>Eukaryota</taxon>
        <taxon>Viridiplantae</taxon>
        <taxon>Streptophyta</taxon>
        <taxon>Embryophyta</taxon>
        <taxon>Tracheophyta</taxon>
        <taxon>Spermatophyta</taxon>
        <taxon>Magnoliopsida</taxon>
        <taxon>eudicotyledons</taxon>
        <taxon>Gunneridae</taxon>
        <taxon>Pentapetalae</taxon>
        <taxon>asterids</taxon>
        <taxon>lamiids</taxon>
        <taxon>Gentianales</taxon>
        <taxon>Rubiaceae</taxon>
        <taxon>Cinchonoideae</taxon>
        <taxon>Cinchoneae</taxon>
        <taxon>Cinchona</taxon>
    </lineage>
</organism>
<dbReference type="EMBL" id="JBJUIK010000010">
    <property type="protein sequence ID" value="KAL3515219.1"/>
    <property type="molecule type" value="Genomic_DNA"/>
</dbReference>
<feature type="region of interest" description="Disordered" evidence="1">
    <location>
        <begin position="177"/>
        <end position="214"/>
    </location>
</feature>
<proteinExistence type="predicted"/>
<accession>A0ABD2Z6X2</accession>
<evidence type="ECO:0000313" key="2">
    <source>
        <dbReference type="EMBL" id="KAL3515219.1"/>
    </source>
</evidence>
<keyword evidence="3" id="KW-1185">Reference proteome</keyword>
<reference evidence="2 3" key="1">
    <citation type="submission" date="2024-11" db="EMBL/GenBank/DDBJ databases">
        <title>A near-complete genome assembly of Cinchona calisaya.</title>
        <authorList>
            <person name="Lian D.C."/>
            <person name="Zhao X.W."/>
            <person name="Wei L."/>
        </authorList>
    </citation>
    <scope>NUCLEOTIDE SEQUENCE [LARGE SCALE GENOMIC DNA]</scope>
    <source>
        <tissue evidence="2">Nenye</tissue>
    </source>
</reference>
<dbReference type="AlphaFoldDB" id="A0ABD2Z6X2"/>
<evidence type="ECO:0000313" key="3">
    <source>
        <dbReference type="Proteomes" id="UP001630127"/>
    </source>
</evidence>